<comment type="caution">
    <text evidence="3">The sequence shown here is derived from an EMBL/GenBank/DDBJ whole genome shotgun (WGS) entry which is preliminary data.</text>
</comment>
<feature type="compositionally biased region" description="Acidic residues" evidence="1">
    <location>
        <begin position="290"/>
        <end position="307"/>
    </location>
</feature>
<organism evidence="3 4">
    <name type="scientific">Heterodera trifolii</name>
    <dbReference type="NCBI Taxonomy" id="157864"/>
    <lineage>
        <taxon>Eukaryota</taxon>
        <taxon>Metazoa</taxon>
        <taxon>Ecdysozoa</taxon>
        <taxon>Nematoda</taxon>
        <taxon>Chromadorea</taxon>
        <taxon>Rhabditida</taxon>
        <taxon>Tylenchina</taxon>
        <taxon>Tylenchomorpha</taxon>
        <taxon>Tylenchoidea</taxon>
        <taxon>Heteroderidae</taxon>
        <taxon>Heteroderinae</taxon>
        <taxon>Heterodera</taxon>
    </lineage>
</organism>
<accession>A0ABD2IA12</accession>
<dbReference type="PROSITE" id="PS50280">
    <property type="entry name" value="SET"/>
    <property type="match status" value="1"/>
</dbReference>
<dbReference type="Proteomes" id="UP001620626">
    <property type="component" value="Unassembled WGS sequence"/>
</dbReference>
<feature type="region of interest" description="Disordered" evidence="1">
    <location>
        <begin position="290"/>
        <end position="314"/>
    </location>
</feature>
<dbReference type="InterPro" id="IPR001214">
    <property type="entry name" value="SET_dom"/>
</dbReference>
<dbReference type="EMBL" id="JBICBT010001298">
    <property type="protein sequence ID" value="KAL3074055.1"/>
    <property type="molecule type" value="Genomic_DNA"/>
</dbReference>
<dbReference type="Gene3D" id="2.170.270.10">
    <property type="entry name" value="SET domain"/>
    <property type="match status" value="1"/>
</dbReference>
<sequence>MRLKQLACKSTGGRAPRKQTAYKCAGGRPAKRSFFITQWKMKKVVNEDLSNGKELNKLRVLNTYNDEEMDSFEYISGTEKGENVVDIPNINGPIMRPSGRYQVYFKDPEIGWALQTLEDIDAGTPLFEYAGILDNCKSVGTMAENDDYILAFKHNGHRYQLDAFRKGNMARFVNHSCQPNCCALLTTTTTSTDDANSDQKEVPSVLVYALRRIFAGEELTMDYGERWWIAKADSDSLNCQCGSEECKYDEDWCADADKNGAIAHIKTGQSIGQWSGMDKKLTDDQLEEFLDEETDEEEDEYDEMEANGEEKTTQ</sequence>
<dbReference type="SMART" id="SM00317">
    <property type="entry name" value="SET"/>
    <property type="match status" value="1"/>
</dbReference>
<dbReference type="PANTHER" id="PTHR46307">
    <property type="entry name" value="G9A, ISOFORM B"/>
    <property type="match status" value="1"/>
</dbReference>
<reference evidence="3 4" key="1">
    <citation type="submission" date="2024-10" db="EMBL/GenBank/DDBJ databases">
        <authorList>
            <person name="Kim D."/>
        </authorList>
    </citation>
    <scope>NUCLEOTIDE SEQUENCE [LARGE SCALE GENOMIC DNA]</scope>
    <source>
        <strain evidence="3">BH-2024</strain>
    </source>
</reference>
<evidence type="ECO:0000313" key="4">
    <source>
        <dbReference type="Proteomes" id="UP001620626"/>
    </source>
</evidence>
<protein>
    <recommendedName>
        <fullName evidence="2">SET domain-containing protein</fullName>
    </recommendedName>
</protein>
<dbReference type="InterPro" id="IPR043550">
    <property type="entry name" value="EHMT1/EHMT2"/>
</dbReference>
<name>A0ABD2IA12_9BILA</name>
<dbReference type="InterPro" id="IPR046341">
    <property type="entry name" value="SET_dom_sf"/>
</dbReference>
<evidence type="ECO:0000313" key="3">
    <source>
        <dbReference type="EMBL" id="KAL3074055.1"/>
    </source>
</evidence>
<evidence type="ECO:0000259" key="2">
    <source>
        <dbReference type="PROSITE" id="PS50280"/>
    </source>
</evidence>
<keyword evidence="4" id="KW-1185">Reference proteome</keyword>
<feature type="domain" description="SET" evidence="2">
    <location>
        <begin position="98"/>
        <end position="224"/>
    </location>
</feature>
<dbReference type="PANTHER" id="PTHR46307:SF4">
    <property type="entry name" value="G9A, ISOFORM B"/>
    <property type="match status" value="1"/>
</dbReference>
<proteinExistence type="predicted"/>
<evidence type="ECO:0000256" key="1">
    <source>
        <dbReference type="SAM" id="MobiDB-lite"/>
    </source>
</evidence>
<dbReference type="AlphaFoldDB" id="A0ABD2IA12"/>
<gene>
    <name evidence="3" type="ORF">niasHT_033263</name>
</gene>
<dbReference type="Pfam" id="PF00856">
    <property type="entry name" value="SET"/>
    <property type="match status" value="1"/>
</dbReference>
<dbReference type="SUPFAM" id="SSF82199">
    <property type="entry name" value="SET domain"/>
    <property type="match status" value="1"/>
</dbReference>